<reference evidence="3 4" key="1">
    <citation type="submission" date="2020-07" db="EMBL/GenBank/DDBJ databases">
        <title>The yeast mating-type switching endonuclease HO is a domesticated member of an unorthodox homing genetic element family.</title>
        <authorList>
            <person name="Coughlan A.Y."/>
            <person name="Lombardi L."/>
            <person name="Braun-Galleani S."/>
            <person name="Martos A.R."/>
            <person name="Galeote V."/>
            <person name="Bigey F."/>
            <person name="Dequin S."/>
            <person name="Byrne K.P."/>
            <person name="Wolfe K.H."/>
        </authorList>
    </citation>
    <scope>NUCLEOTIDE SEQUENCE [LARGE SCALE GENOMIC DNA]</scope>
    <source>
        <strain evidence="3 4">NRRL Y-6702</strain>
    </source>
</reference>
<keyword evidence="1" id="KW-1133">Transmembrane helix</keyword>
<gene>
    <name evidence="2" type="ORF">HG535_0E05890</name>
    <name evidence="3" type="ORF">HG535_0H04370</name>
</gene>
<evidence type="ECO:0000313" key="2">
    <source>
        <dbReference type="EMBL" id="QLG73503.1"/>
    </source>
</evidence>
<dbReference type="EMBL" id="CP058608">
    <property type="protein sequence ID" value="QLG73503.1"/>
    <property type="molecule type" value="Genomic_DNA"/>
</dbReference>
<evidence type="ECO:0000256" key="1">
    <source>
        <dbReference type="SAM" id="Phobius"/>
    </source>
</evidence>
<dbReference type="Proteomes" id="UP000509704">
    <property type="component" value="Chromosome 5"/>
</dbReference>
<dbReference type="Proteomes" id="UP000509704">
    <property type="component" value="Chromosome 8"/>
</dbReference>
<keyword evidence="4" id="KW-1185">Reference proteome</keyword>
<feature type="transmembrane region" description="Helical" evidence="1">
    <location>
        <begin position="53"/>
        <end position="75"/>
    </location>
</feature>
<name>A0A7H9B9H7_ZYGMR</name>
<dbReference type="GeneID" id="59237245"/>
<dbReference type="RefSeq" id="XP_037145230.1">
    <property type="nucleotide sequence ID" value="XM_037289335.1"/>
</dbReference>
<organism evidence="3 4">
    <name type="scientific">Zygotorulaspora mrakii</name>
    <name type="common">Zygosaccharomyces mrakii</name>
    <dbReference type="NCBI Taxonomy" id="42260"/>
    <lineage>
        <taxon>Eukaryota</taxon>
        <taxon>Fungi</taxon>
        <taxon>Dikarya</taxon>
        <taxon>Ascomycota</taxon>
        <taxon>Saccharomycotina</taxon>
        <taxon>Saccharomycetes</taxon>
        <taxon>Saccharomycetales</taxon>
        <taxon>Saccharomycetaceae</taxon>
        <taxon>Zygotorulaspora</taxon>
    </lineage>
</organism>
<evidence type="ECO:0000313" key="4">
    <source>
        <dbReference type="Proteomes" id="UP000509704"/>
    </source>
</evidence>
<feature type="transmembrane region" description="Helical" evidence="1">
    <location>
        <begin position="82"/>
        <end position="102"/>
    </location>
</feature>
<accession>A0A7H9B9H7</accession>
<feature type="transmembrane region" description="Helical" evidence="1">
    <location>
        <begin position="141"/>
        <end position="166"/>
    </location>
</feature>
<feature type="transmembrane region" description="Helical" evidence="1">
    <location>
        <begin position="12"/>
        <end position="33"/>
    </location>
</feature>
<sequence length="203" mass="23033">MIHFTPTSRSTHVSPLLLLSFLLFSSTLLLYSNTHSLFTSPHPSLSPLSIHSIPFYLSFTLHFLFLLNSFLLLNYSSHLSHISFHFTLFIIPFTPTLLLHSLPFPTSFSFFSPTLFIFSPNHSLHILFFPSTPHSFIFSTLHLHFSSFLPLSSLLLSTPSFITSIYSTTHPHSLFHSSSPTSLPTSYSLTPSLPFLFSTLLYY</sequence>
<keyword evidence="1" id="KW-0812">Transmembrane</keyword>
<evidence type="ECO:0000313" key="3">
    <source>
        <dbReference type="EMBL" id="QLG75110.1"/>
    </source>
</evidence>
<feature type="transmembrane region" description="Helical" evidence="1">
    <location>
        <begin position="108"/>
        <end position="129"/>
    </location>
</feature>
<dbReference type="EMBL" id="CP058611">
    <property type="protein sequence ID" value="QLG75110.1"/>
    <property type="molecule type" value="Genomic_DNA"/>
</dbReference>
<dbReference type="AlphaFoldDB" id="A0A7H9B9H7"/>
<keyword evidence="1" id="KW-0472">Membrane</keyword>
<dbReference type="KEGG" id="zmk:HG535_0E05890"/>
<protein>
    <submittedName>
        <fullName evidence="3">Uncharacterized protein</fullName>
    </submittedName>
</protein>
<proteinExistence type="predicted"/>